<evidence type="ECO:0000313" key="3">
    <source>
        <dbReference type="Proteomes" id="UP000487649"/>
    </source>
</evidence>
<evidence type="ECO:0008006" key="4">
    <source>
        <dbReference type="Google" id="ProtNLM"/>
    </source>
</evidence>
<evidence type="ECO:0000256" key="1">
    <source>
        <dbReference type="SAM" id="Phobius"/>
    </source>
</evidence>
<comment type="caution">
    <text evidence="2">The sequence shown here is derived from an EMBL/GenBank/DDBJ whole genome shotgun (WGS) entry which is preliminary data.</text>
</comment>
<keyword evidence="1" id="KW-0472">Membrane</keyword>
<dbReference type="Proteomes" id="UP000487649">
    <property type="component" value="Unassembled WGS sequence"/>
</dbReference>
<dbReference type="RefSeq" id="WP_006784599.1">
    <property type="nucleotide sequence ID" value="NZ_CABJBH010000001.1"/>
</dbReference>
<dbReference type="AlphaFoldDB" id="A0A9X4XEQ1"/>
<proteinExistence type="predicted"/>
<dbReference type="InterPro" id="IPR032820">
    <property type="entry name" value="ATPase_put"/>
</dbReference>
<keyword evidence="1" id="KW-1133">Transmembrane helix</keyword>
<evidence type="ECO:0000313" key="2">
    <source>
        <dbReference type="EMBL" id="MTK22028.1"/>
    </source>
</evidence>
<accession>A0A9X4XEQ1</accession>
<organism evidence="2 3">
    <name type="scientific">Turicibacter sanguinis</name>
    <dbReference type="NCBI Taxonomy" id="154288"/>
    <lineage>
        <taxon>Bacteria</taxon>
        <taxon>Bacillati</taxon>
        <taxon>Bacillota</taxon>
        <taxon>Erysipelotrichia</taxon>
        <taxon>Erysipelotrichales</taxon>
        <taxon>Turicibacteraceae</taxon>
        <taxon>Turicibacter</taxon>
    </lineage>
</organism>
<protein>
    <recommendedName>
        <fullName evidence="4">F0F1-ATPase subunit (ATPase_gene1)</fullName>
    </recommendedName>
</protein>
<dbReference type="GeneID" id="60057822"/>
<name>A0A9X4XEQ1_9FIRM</name>
<dbReference type="Pfam" id="PF09527">
    <property type="entry name" value="ATPase_gene1"/>
    <property type="match status" value="1"/>
</dbReference>
<feature type="transmembrane region" description="Helical" evidence="1">
    <location>
        <begin position="47"/>
        <end position="68"/>
    </location>
</feature>
<reference evidence="2 3" key="1">
    <citation type="journal article" date="2019" name="Nat. Med.">
        <title>A library of human gut bacterial isolates paired with longitudinal multiomics data enables mechanistic microbiome research.</title>
        <authorList>
            <person name="Poyet M."/>
            <person name="Groussin M."/>
            <person name="Gibbons S.M."/>
            <person name="Avila-Pacheco J."/>
            <person name="Jiang X."/>
            <person name="Kearney S.M."/>
            <person name="Perrotta A.R."/>
            <person name="Berdy B."/>
            <person name="Zhao S."/>
            <person name="Lieberman T.D."/>
            <person name="Swanson P.K."/>
            <person name="Smith M."/>
            <person name="Roesemann S."/>
            <person name="Alexander J.E."/>
            <person name="Rich S.A."/>
            <person name="Livny J."/>
            <person name="Vlamakis H."/>
            <person name="Clish C."/>
            <person name="Bullock K."/>
            <person name="Deik A."/>
            <person name="Scott J."/>
            <person name="Pierce K.A."/>
            <person name="Xavier R.J."/>
            <person name="Alm E.J."/>
        </authorList>
    </citation>
    <scope>NUCLEOTIDE SEQUENCE [LARGE SCALE GENOMIC DNA]</scope>
    <source>
        <strain evidence="2 3">BIOML-A198</strain>
    </source>
</reference>
<feature type="transmembrane region" description="Helical" evidence="1">
    <location>
        <begin position="12"/>
        <end position="35"/>
    </location>
</feature>
<gene>
    <name evidence="2" type="ORF">GMA92_11445</name>
</gene>
<keyword evidence="1" id="KW-0812">Transmembrane</keyword>
<dbReference type="EMBL" id="WMQE01000028">
    <property type="protein sequence ID" value="MTK22028.1"/>
    <property type="molecule type" value="Genomic_DNA"/>
</dbReference>
<sequence>MSESPKVVKAMKWMTLMSQVGITMVANIMVGLFIGKYLDQWLHTSPLFLLLFIFIGFFSGIKSVYLLIIKIDKRDKS</sequence>